<dbReference type="AlphaFoldDB" id="A0A031K0M8"/>
<sequence length="466" mass="50995">MNAPFAAGSLAKERADLDDLLVAPSLERRRLQCYLSLVVGDIVSIFIGFASTGYILAGAQGLGESLVHAQLILPIFLTLALYNGAYSTASLQDGWKGVFRALLAVVIAMVVVVFVQFLIRPDADVSRSGFNGGALAAMAVIAWMRLQLRSFVRWRCGDNIINELIIDDGGPQVQVRGAIRISAAGMGLRPNLNDPNALDRIGLVLRNIDRVIVSCPAGRRAEWAMMLKGANVDGEVLDDEVARLGAQGARVVGKHGLLMVSAGPLGLRDRAVKRLFDVAFAGGAILALSPLLVVVALAVKVQDGGPVFFTQRRMGRGNRFFNMYKFRSMTQALCDTNGNVSASKDDQRITRIGRFIRRTSIDELPQLFNVLLGDMSLVGPRPHATGSLAGDKLFWEVDLRYWQRHSLKPGLSGLAQVRGFRGATDHESDLVNRLQADLEYLEGWTIMRDLQIIFLTMRVLVHDRAF</sequence>
<dbReference type="GO" id="GO:0016780">
    <property type="term" value="F:phosphotransferase activity, for other substituted phosphate groups"/>
    <property type="evidence" value="ECO:0007669"/>
    <property type="project" value="TreeGrafter"/>
</dbReference>
<dbReference type="InterPro" id="IPR003362">
    <property type="entry name" value="Bact_transf"/>
</dbReference>
<dbReference type="EMBL" id="CP017075">
    <property type="protein sequence ID" value="AOR77601.1"/>
    <property type="molecule type" value="Genomic_DNA"/>
</dbReference>
<keyword evidence="3" id="KW-1133">Transmembrane helix</keyword>
<reference evidence="5" key="2">
    <citation type="submission" date="2016-08" db="EMBL/GenBank/DDBJ databases">
        <authorList>
            <person name="Seilhamer J.J."/>
        </authorList>
    </citation>
    <scope>NUCLEOTIDE SEQUENCE [LARGE SCALE GENOMIC DNA]</scope>
    <source>
        <strain evidence="5">SA1</strain>
    </source>
</reference>
<reference evidence="8" key="3">
    <citation type="journal article" date="2017" name="J. Biotechnol.">
        <title>Complete genome sequence of Novosphingobium resinovorum SA1, a versatile xenobiotic-degrading bacterium capable of utilizing sulfanilic acid.</title>
        <authorList>
            <person name="Hegedus B."/>
            <person name="Kos P.B."/>
            <person name="Balint B."/>
            <person name="Maroti G."/>
            <person name="Gan H.M."/>
            <person name="Perei K."/>
            <person name="Rakhely G."/>
        </authorList>
    </citation>
    <scope>NUCLEOTIDE SEQUENCE [LARGE SCALE GENOMIC DNA]</scope>
    <source>
        <strain evidence="8">SA1</strain>
    </source>
</reference>
<dbReference type="KEGG" id="nre:BES08_13185"/>
<evidence type="ECO:0000259" key="4">
    <source>
        <dbReference type="Pfam" id="PF02397"/>
    </source>
</evidence>
<feature type="transmembrane region" description="Helical" evidence="3">
    <location>
        <begin position="98"/>
        <end position="119"/>
    </location>
</feature>
<keyword evidence="2" id="KW-0270">Exopolysaccharide synthesis</keyword>
<evidence type="ECO:0000313" key="7">
    <source>
        <dbReference type="Proteomes" id="UP000024329"/>
    </source>
</evidence>
<dbReference type="GO" id="GO:0000271">
    <property type="term" value="P:polysaccharide biosynthetic process"/>
    <property type="evidence" value="ECO:0007669"/>
    <property type="project" value="UniProtKB-KW"/>
</dbReference>
<dbReference type="PANTHER" id="PTHR30576:SF0">
    <property type="entry name" value="UNDECAPRENYL-PHOSPHATE N-ACETYLGALACTOSAMINYL 1-PHOSPHATE TRANSFERASE-RELATED"/>
    <property type="match status" value="1"/>
</dbReference>
<evidence type="ECO:0000313" key="5">
    <source>
        <dbReference type="EMBL" id="AOR77601.1"/>
    </source>
</evidence>
<evidence type="ECO:0000256" key="2">
    <source>
        <dbReference type="ARBA" id="ARBA00023169"/>
    </source>
</evidence>
<name>A0A031K0M8_9SPHN</name>
<accession>A0A031K0M8</accession>
<proteinExistence type="inferred from homology"/>
<dbReference type="OrthoDB" id="9808602at2"/>
<protein>
    <submittedName>
        <fullName evidence="6">Sugar transferase</fullName>
    </submittedName>
</protein>
<feature type="transmembrane region" description="Helical" evidence="3">
    <location>
        <begin position="278"/>
        <end position="299"/>
    </location>
</feature>
<feature type="domain" description="Bacterial sugar transferase" evidence="4">
    <location>
        <begin position="273"/>
        <end position="461"/>
    </location>
</feature>
<dbReference type="PATRIC" id="fig|158500.4.peg.2230"/>
<dbReference type="RefSeq" id="WP_008831533.1">
    <property type="nucleotide sequence ID" value="NZ_CP017075.1"/>
</dbReference>
<evidence type="ECO:0000256" key="3">
    <source>
        <dbReference type="SAM" id="Phobius"/>
    </source>
</evidence>
<evidence type="ECO:0000313" key="8">
    <source>
        <dbReference type="Proteomes" id="UP000094626"/>
    </source>
</evidence>
<evidence type="ECO:0000313" key="6">
    <source>
        <dbReference type="EMBL" id="EZP82167.1"/>
    </source>
</evidence>
<dbReference type="Pfam" id="PF02397">
    <property type="entry name" value="Bac_transf"/>
    <property type="match status" value="1"/>
</dbReference>
<dbReference type="Proteomes" id="UP000024329">
    <property type="component" value="Unassembled WGS sequence"/>
</dbReference>
<keyword evidence="3" id="KW-0472">Membrane</keyword>
<organism evidence="6 7">
    <name type="scientific">Novosphingobium resinovorum</name>
    <dbReference type="NCBI Taxonomy" id="158500"/>
    <lineage>
        <taxon>Bacteria</taxon>
        <taxon>Pseudomonadati</taxon>
        <taxon>Pseudomonadota</taxon>
        <taxon>Alphaproteobacteria</taxon>
        <taxon>Sphingomonadales</taxon>
        <taxon>Sphingomonadaceae</taxon>
        <taxon>Novosphingobium</taxon>
    </lineage>
</organism>
<keyword evidence="8" id="KW-1185">Reference proteome</keyword>
<reference evidence="6 7" key="1">
    <citation type="submission" date="2014-03" db="EMBL/GenBank/DDBJ databases">
        <title>Whole genome sequence of Novosphingobium resinovorum KF1.</title>
        <authorList>
            <person name="Gan H.M."/>
            <person name="Gan H.Y."/>
            <person name="Chew T.H."/>
            <person name="Savka M.A."/>
        </authorList>
    </citation>
    <scope>NUCLEOTIDE SEQUENCE [LARGE SCALE GENOMIC DNA]</scope>
    <source>
        <strain evidence="6 7">KF1</strain>
    </source>
</reference>
<gene>
    <name evidence="5" type="ORF">BES08_13185</name>
    <name evidence="6" type="ORF">BV97_02190</name>
</gene>
<feature type="transmembrane region" description="Helical" evidence="3">
    <location>
        <begin position="34"/>
        <end position="55"/>
    </location>
</feature>
<dbReference type="PANTHER" id="PTHR30576">
    <property type="entry name" value="COLANIC BIOSYNTHESIS UDP-GLUCOSE LIPID CARRIER TRANSFERASE"/>
    <property type="match status" value="1"/>
</dbReference>
<evidence type="ECO:0000256" key="1">
    <source>
        <dbReference type="ARBA" id="ARBA00006464"/>
    </source>
</evidence>
<dbReference type="EMBL" id="JFYZ01000010">
    <property type="protein sequence ID" value="EZP82167.1"/>
    <property type="molecule type" value="Genomic_DNA"/>
</dbReference>
<feature type="transmembrane region" description="Helical" evidence="3">
    <location>
        <begin position="67"/>
        <end position="86"/>
    </location>
</feature>
<dbReference type="Proteomes" id="UP000094626">
    <property type="component" value="Chromosome"/>
</dbReference>
<dbReference type="STRING" id="158500.BES08_13185"/>
<keyword evidence="3" id="KW-0812">Transmembrane</keyword>
<comment type="similarity">
    <text evidence="1">Belongs to the bacterial sugar transferase family.</text>
</comment>
<feature type="transmembrane region" description="Helical" evidence="3">
    <location>
        <begin position="125"/>
        <end position="146"/>
    </location>
</feature>
<dbReference type="eggNOG" id="COG2148">
    <property type="taxonomic scope" value="Bacteria"/>
</dbReference>
<keyword evidence="6" id="KW-0808">Transferase</keyword>